<sequence length="52" mass="5298">MSSTQPLGRTAATPLRVRDQAREAAALIAFSAATASCLAVALLLLTRLGSQG</sequence>
<organism evidence="2 3">
    <name type="scientific">Nocardioides furvisabuli</name>
    <dbReference type="NCBI Taxonomy" id="375542"/>
    <lineage>
        <taxon>Bacteria</taxon>
        <taxon>Bacillati</taxon>
        <taxon>Actinomycetota</taxon>
        <taxon>Actinomycetes</taxon>
        <taxon>Propionibacteriales</taxon>
        <taxon>Nocardioidaceae</taxon>
        <taxon>Nocardioides</taxon>
    </lineage>
</organism>
<protein>
    <submittedName>
        <fullName evidence="2">Uncharacterized protein</fullName>
    </submittedName>
</protein>
<proteinExistence type="predicted"/>
<accession>A0ABP5I7U1</accession>
<name>A0ABP5I7U1_9ACTN</name>
<dbReference type="Proteomes" id="UP001501161">
    <property type="component" value="Unassembled WGS sequence"/>
</dbReference>
<keyword evidence="1" id="KW-1133">Transmembrane helix</keyword>
<evidence type="ECO:0000313" key="3">
    <source>
        <dbReference type="Proteomes" id="UP001501161"/>
    </source>
</evidence>
<keyword evidence="1" id="KW-0472">Membrane</keyword>
<keyword evidence="1" id="KW-0812">Transmembrane</keyword>
<dbReference type="RefSeq" id="WP_231249356.1">
    <property type="nucleotide sequence ID" value="NZ_BAAAMQ010000005.1"/>
</dbReference>
<evidence type="ECO:0000313" key="2">
    <source>
        <dbReference type="EMBL" id="GAA2094672.1"/>
    </source>
</evidence>
<keyword evidence="3" id="KW-1185">Reference proteome</keyword>
<dbReference type="EMBL" id="BAAAMQ010000005">
    <property type="protein sequence ID" value="GAA2094672.1"/>
    <property type="molecule type" value="Genomic_DNA"/>
</dbReference>
<reference evidence="3" key="1">
    <citation type="journal article" date="2019" name="Int. J. Syst. Evol. Microbiol.">
        <title>The Global Catalogue of Microorganisms (GCM) 10K type strain sequencing project: providing services to taxonomists for standard genome sequencing and annotation.</title>
        <authorList>
            <consortium name="The Broad Institute Genomics Platform"/>
            <consortium name="The Broad Institute Genome Sequencing Center for Infectious Disease"/>
            <person name="Wu L."/>
            <person name="Ma J."/>
        </authorList>
    </citation>
    <scope>NUCLEOTIDE SEQUENCE [LARGE SCALE GENOMIC DNA]</scope>
    <source>
        <strain evidence="3">JCM 13813</strain>
    </source>
</reference>
<evidence type="ECO:0000256" key="1">
    <source>
        <dbReference type="SAM" id="Phobius"/>
    </source>
</evidence>
<gene>
    <name evidence="2" type="ORF">GCM10009726_01550</name>
</gene>
<feature type="transmembrane region" description="Helical" evidence="1">
    <location>
        <begin position="24"/>
        <end position="45"/>
    </location>
</feature>
<comment type="caution">
    <text evidence="2">The sequence shown here is derived from an EMBL/GenBank/DDBJ whole genome shotgun (WGS) entry which is preliminary data.</text>
</comment>